<feature type="domain" description="4Fe-4S ferredoxin-type" evidence="6">
    <location>
        <begin position="32"/>
        <end position="61"/>
    </location>
</feature>
<dbReference type="PROSITE" id="PS51656">
    <property type="entry name" value="4FE4S"/>
    <property type="match status" value="1"/>
</dbReference>
<dbReference type="Pfam" id="PF02906">
    <property type="entry name" value="Fe_hyd_lg_C"/>
    <property type="match status" value="1"/>
</dbReference>
<dbReference type="SUPFAM" id="SSF54862">
    <property type="entry name" value="4Fe-4S ferredoxins"/>
    <property type="match status" value="1"/>
</dbReference>
<protein>
    <submittedName>
        <fullName evidence="8">Histidine kinase</fullName>
    </submittedName>
</protein>
<dbReference type="InterPro" id="IPR004108">
    <property type="entry name" value="Fe_hydrogenase_lsu_C"/>
</dbReference>
<dbReference type="AlphaFoldDB" id="A0A2U2BCW1"/>
<evidence type="ECO:0000259" key="7">
    <source>
        <dbReference type="PROSITE" id="PS51656"/>
    </source>
</evidence>
<keyword evidence="8" id="KW-0808">Transferase</keyword>
<dbReference type="Gene3D" id="3.40.50.1780">
    <property type="match status" value="1"/>
</dbReference>
<proteinExistence type="predicted"/>
<comment type="caution">
    <text evidence="8">The sequence shown here is derived from an EMBL/GenBank/DDBJ whole genome shotgun (WGS) entry which is preliminary data.</text>
</comment>
<keyword evidence="5" id="KW-0175">Coiled coil</keyword>
<feature type="coiled-coil region" evidence="5">
    <location>
        <begin position="418"/>
        <end position="455"/>
    </location>
</feature>
<evidence type="ECO:0000256" key="5">
    <source>
        <dbReference type="SAM" id="Coils"/>
    </source>
</evidence>
<evidence type="ECO:0000256" key="4">
    <source>
        <dbReference type="ARBA" id="ARBA00023014"/>
    </source>
</evidence>
<evidence type="ECO:0000256" key="1">
    <source>
        <dbReference type="ARBA" id="ARBA00022485"/>
    </source>
</evidence>
<keyword evidence="8" id="KW-0418">Kinase</keyword>
<gene>
    <name evidence="8" type="ORF">DDZ16_04605</name>
</gene>
<dbReference type="InterPro" id="IPR050340">
    <property type="entry name" value="Cytosolic_Fe-S_CAF"/>
</dbReference>
<evidence type="ECO:0000256" key="2">
    <source>
        <dbReference type="ARBA" id="ARBA00022723"/>
    </source>
</evidence>
<keyword evidence="3" id="KW-0408">Iron</keyword>
<dbReference type="Gene3D" id="3.40.950.10">
    <property type="entry name" value="Fe-only Hydrogenase (Larger Subunit), Chain L, domain 3"/>
    <property type="match status" value="1"/>
</dbReference>
<name>A0A2U2BCW1_9BACT</name>
<dbReference type="SUPFAM" id="SSF53920">
    <property type="entry name" value="Fe-only hydrogenase"/>
    <property type="match status" value="1"/>
</dbReference>
<accession>A0A2U2BCW1</accession>
<keyword evidence="2" id="KW-0479">Metal-binding</keyword>
<evidence type="ECO:0000313" key="9">
    <source>
        <dbReference type="Proteomes" id="UP000244956"/>
    </source>
</evidence>
<dbReference type="InterPro" id="IPR035965">
    <property type="entry name" value="PAS-like_dom_sf"/>
</dbReference>
<dbReference type="Proteomes" id="UP000244956">
    <property type="component" value="Unassembled WGS sequence"/>
</dbReference>
<dbReference type="InterPro" id="IPR009016">
    <property type="entry name" value="Fe_hydrogenase"/>
</dbReference>
<dbReference type="Gene3D" id="3.30.70.20">
    <property type="match status" value="1"/>
</dbReference>
<feature type="domain" description="4Fe-4S" evidence="7">
    <location>
        <begin position="362"/>
        <end position="423"/>
    </location>
</feature>
<dbReference type="SUPFAM" id="SSF55785">
    <property type="entry name" value="PYP-like sensor domain (PAS domain)"/>
    <property type="match status" value="1"/>
</dbReference>
<dbReference type="Gene3D" id="1.10.15.40">
    <property type="entry name" value="Electron transport complex subunit B, putative Fe-S cluster"/>
    <property type="match status" value="1"/>
</dbReference>
<sequence>MAQLIHVDPDKCNLSLTCIRVCPAKAIRIVEKHAEIIPSRCIGCGNCVTMCAQDAIEVRDEKVRVKNLLEADIPVAAVCDPAISSEFVDITDYRKFVGMIRALGFNYVMEGAFGVDLVSFKYRELLYNFQGKYYITTKCPPVAAYVEKNHPELVDNLAPIVPPYVAMSKVTRRLYGADTKVVYLTACVAAKDDARKFKGDGKTDGVLTFGELREMFAEKHITENSVEFSDFDPPIGRKGGLFPINRGMLQSVDINQDLLSASIIVTAGRSNFLQSLKEFKTEIGLQQHLDLFYCEGCLMGPGNSPRGKKFYRRSQVIKYVKKRLKDFDYEKWQQQIESFGDLDLSQSFKEQDQRLPYPAESEIQRVLHEMGKAKVEDQLGCGACGYPSCREFAVAYCQGLTNYEMCYTYTIHQLHTFIGKLNATNEKLKKTKEALKQSEEKAREEEKLARQAAETTTAMLNKIRAGVVIVDEDLKIIESNNSFVNMLGEDAQHINEMIPGLKGAELSSLLPFPKLFATVLNSGQDVLTRDTSIGDSVLNVSVFTIEKNKIVGGIIRDLTAPEVRREEVVTRAREVIRENLETVQQIAFLLGESASKTEKILTSIIEAQKLGTRDDEGIGSK</sequence>
<dbReference type="PROSITE" id="PS51379">
    <property type="entry name" value="4FE4S_FER_2"/>
    <property type="match status" value="2"/>
</dbReference>
<dbReference type="PANTHER" id="PTHR11615">
    <property type="entry name" value="NITRATE, FORMATE, IRON DEHYDROGENASE"/>
    <property type="match status" value="1"/>
</dbReference>
<dbReference type="Pfam" id="PF13237">
    <property type="entry name" value="Fer4_10"/>
    <property type="match status" value="1"/>
</dbReference>
<keyword evidence="9" id="KW-1185">Reference proteome</keyword>
<dbReference type="GO" id="GO:0016301">
    <property type="term" value="F:kinase activity"/>
    <property type="evidence" value="ECO:0007669"/>
    <property type="project" value="UniProtKB-KW"/>
</dbReference>
<organism evidence="8 9">
    <name type="scientific">Marinilabilia rubra</name>
    <dbReference type="NCBI Taxonomy" id="2162893"/>
    <lineage>
        <taxon>Bacteria</taxon>
        <taxon>Pseudomonadati</taxon>
        <taxon>Bacteroidota</taxon>
        <taxon>Bacteroidia</taxon>
        <taxon>Marinilabiliales</taxon>
        <taxon>Marinilabiliaceae</taxon>
        <taxon>Marinilabilia</taxon>
    </lineage>
</organism>
<dbReference type="GO" id="GO:0046872">
    <property type="term" value="F:metal ion binding"/>
    <property type="evidence" value="ECO:0007669"/>
    <property type="project" value="UniProtKB-KW"/>
</dbReference>
<dbReference type="Gene3D" id="3.30.450.20">
    <property type="entry name" value="PAS domain"/>
    <property type="match status" value="1"/>
</dbReference>
<keyword evidence="1" id="KW-0004">4Fe-4S</keyword>
<dbReference type="InterPro" id="IPR007202">
    <property type="entry name" value="4Fe-4S_dom"/>
</dbReference>
<feature type="domain" description="4Fe-4S ferredoxin-type" evidence="6">
    <location>
        <begin position="3"/>
        <end position="31"/>
    </location>
</feature>
<dbReference type="OrthoDB" id="9813230at2"/>
<evidence type="ECO:0000313" key="8">
    <source>
        <dbReference type="EMBL" id="PWE00873.1"/>
    </source>
</evidence>
<evidence type="ECO:0000256" key="3">
    <source>
        <dbReference type="ARBA" id="ARBA00023004"/>
    </source>
</evidence>
<dbReference type="RefSeq" id="WP_109263244.1">
    <property type="nucleotide sequence ID" value="NZ_QEWP01000002.1"/>
</dbReference>
<dbReference type="EMBL" id="QEWP01000002">
    <property type="protein sequence ID" value="PWE00873.1"/>
    <property type="molecule type" value="Genomic_DNA"/>
</dbReference>
<dbReference type="GO" id="GO:0051539">
    <property type="term" value="F:4 iron, 4 sulfur cluster binding"/>
    <property type="evidence" value="ECO:0007669"/>
    <property type="project" value="UniProtKB-KW"/>
</dbReference>
<dbReference type="Pfam" id="PF04060">
    <property type="entry name" value="FeS"/>
    <property type="match status" value="1"/>
</dbReference>
<keyword evidence="4" id="KW-0411">Iron-sulfur</keyword>
<reference evidence="8 9" key="1">
    <citation type="submission" date="2018-05" db="EMBL/GenBank/DDBJ databases">
        <title>Marinilabilia rubrum sp. nov., isolated from saltern sediment.</title>
        <authorList>
            <person name="Zhang R."/>
        </authorList>
    </citation>
    <scope>NUCLEOTIDE SEQUENCE [LARGE SCALE GENOMIC DNA]</scope>
    <source>
        <strain evidence="8 9">WTE16</strain>
    </source>
</reference>
<dbReference type="InterPro" id="IPR017896">
    <property type="entry name" value="4Fe4S_Fe-S-bd"/>
</dbReference>
<evidence type="ECO:0000259" key="6">
    <source>
        <dbReference type="PROSITE" id="PS51379"/>
    </source>
</evidence>